<evidence type="ECO:0000313" key="2">
    <source>
        <dbReference type="EMBL" id="KAK6347983.1"/>
    </source>
</evidence>
<accession>A0AAN8N451</accession>
<gene>
    <name evidence="2" type="ORF">TWF718_005803</name>
</gene>
<feature type="chain" id="PRO_5042957851" evidence="1">
    <location>
        <begin position="21"/>
        <end position="298"/>
    </location>
</feature>
<dbReference type="Proteomes" id="UP001313282">
    <property type="component" value="Unassembled WGS sequence"/>
</dbReference>
<sequence>MLFNQIFAFSALAFAASSLAATCAPNKTCTSLPKSVVSSCSKVISAKKAKFTTCTVYKTVNPQKTTKTVTVTRPKATIFANEWVTATERETGTVSVFSTVTEYTTTVFLEEASASATETDVLSFTEWSVDATETVYVSTINPPALKRRAVATPCTTVPKSCSCLLTKTTTKTVTAPRQTATTTKTLPLETVIIKKTATASVTVLTLVTTVVVDSTTLTESQYSTHTITATETTQTSETATQTYTSTVLATLITCADPARQVCGPFCRPVSYDYYNCGGCGRQCSPGQYCQDSTCKNAN</sequence>
<reference evidence="2 3" key="1">
    <citation type="submission" date="2019-10" db="EMBL/GenBank/DDBJ databases">
        <authorList>
            <person name="Palmer J.M."/>
        </authorList>
    </citation>
    <scope>NUCLEOTIDE SEQUENCE [LARGE SCALE GENOMIC DNA]</scope>
    <source>
        <strain evidence="2 3">TWF718</strain>
    </source>
</reference>
<evidence type="ECO:0000256" key="1">
    <source>
        <dbReference type="SAM" id="SignalP"/>
    </source>
</evidence>
<name>A0AAN8N451_9PEZI</name>
<dbReference type="AlphaFoldDB" id="A0AAN8N451"/>
<keyword evidence="3" id="KW-1185">Reference proteome</keyword>
<organism evidence="2 3">
    <name type="scientific">Orbilia javanica</name>
    <dbReference type="NCBI Taxonomy" id="47235"/>
    <lineage>
        <taxon>Eukaryota</taxon>
        <taxon>Fungi</taxon>
        <taxon>Dikarya</taxon>
        <taxon>Ascomycota</taxon>
        <taxon>Pezizomycotina</taxon>
        <taxon>Orbiliomycetes</taxon>
        <taxon>Orbiliales</taxon>
        <taxon>Orbiliaceae</taxon>
        <taxon>Orbilia</taxon>
    </lineage>
</organism>
<dbReference type="EMBL" id="JAVHNR010000003">
    <property type="protein sequence ID" value="KAK6347983.1"/>
    <property type="molecule type" value="Genomic_DNA"/>
</dbReference>
<keyword evidence="1" id="KW-0732">Signal</keyword>
<feature type="signal peptide" evidence="1">
    <location>
        <begin position="1"/>
        <end position="20"/>
    </location>
</feature>
<evidence type="ECO:0000313" key="3">
    <source>
        <dbReference type="Proteomes" id="UP001313282"/>
    </source>
</evidence>
<protein>
    <submittedName>
        <fullName evidence="2">Uncharacterized protein</fullName>
    </submittedName>
</protein>
<comment type="caution">
    <text evidence="2">The sequence shown here is derived from an EMBL/GenBank/DDBJ whole genome shotgun (WGS) entry which is preliminary data.</text>
</comment>
<proteinExistence type="predicted"/>